<feature type="region of interest" description="Disordered" evidence="1">
    <location>
        <begin position="69"/>
        <end position="104"/>
    </location>
</feature>
<evidence type="ECO:0000256" key="2">
    <source>
        <dbReference type="SAM" id="Phobius"/>
    </source>
</evidence>
<organism evidence="3 4">
    <name type="scientific">Aeoliella straminimaris</name>
    <dbReference type="NCBI Taxonomy" id="2954799"/>
    <lineage>
        <taxon>Bacteria</taxon>
        <taxon>Pseudomonadati</taxon>
        <taxon>Planctomycetota</taxon>
        <taxon>Planctomycetia</taxon>
        <taxon>Pirellulales</taxon>
        <taxon>Lacipirellulaceae</taxon>
        <taxon>Aeoliella</taxon>
    </lineage>
</organism>
<dbReference type="SUPFAM" id="SSF46565">
    <property type="entry name" value="Chaperone J-domain"/>
    <property type="match status" value="1"/>
</dbReference>
<keyword evidence="2" id="KW-0472">Membrane</keyword>
<name>A0A9X2FJK6_9BACT</name>
<evidence type="ECO:0000256" key="1">
    <source>
        <dbReference type="SAM" id="MobiDB-lite"/>
    </source>
</evidence>
<dbReference type="Proteomes" id="UP001155241">
    <property type="component" value="Unassembled WGS sequence"/>
</dbReference>
<reference evidence="3" key="1">
    <citation type="submission" date="2022-06" db="EMBL/GenBank/DDBJ databases">
        <title>Aeoliella straminimaris, a novel planctomycete from sediments.</title>
        <authorList>
            <person name="Vitorino I.R."/>
            <person name="Lage O.M."/>
        </authorList>
    </citation>
    <scope>NUCLEOTIDE SEQUENCE</scope>
    <source>
        <strain evidence="3">ICT_H6.2</strain>
    </source>
</reference>
<dbReference type="RefSeq" id="WP_252855438.1">
    <property type="nucleotide sequence ID" value="NZ_JAMXLR010000091.1"/>
</dbReference>
<sequence>MADSADTPNWDLLPHDPIRFFELADGFDRKDLKRAYNRLLRVFKPEKFPAEFQRIRAAFEQLDEHLRYHGGAAPSSPPVQQVWQTDDRTAEDAAQSQPRKLSLADRLHTESPGALYQELEQRQGRTPYDYYALAVLSDVVVDSSKEFAAWLVEGIAAHQSDGALKQLLHDYFREAPAAEMLLELLPRVAKAVRSDEFYPLTEPAWQTVMRECKFHEFTTAYDNCEAELRDSHIVGRMAFLIHMLKSALWRDEQLDGWAARQLRFIEENFSSIPPWLEWDVELLGLAREYLLVRQQFAAGSPLRGHMDAALKDYFSQPQQVGDRSMVAAQMELLSSGDALMHEFPIEQGELLHKFYPIWSLASHDVAERQSFKTETEVDQRIWADRGLALLARAEKQSARSLTGIKWSTCKVARVALLWAIILVGLALVFSGFALFLDHRDSGARPRQLGQGETAVMAAATVVAMGLASAHVVLSLVKIRPWLDRKLWAPLDGKLALECYNRIWRREVLDFQRRSHVTDRFFRAVFLHFSTRTVTAYWINEFVQQDFAPALLAEAQRYEA</sequence>
<evidence type="ECO:0000313" key="4">
    <source>
        <dbReference type="Proteomes" id="UP001155241"/>
    </source>
</evidence>
<evidence type="ECO:0008006" key="5">
    <source>
        <dbReference type="Google" id="ProtNLM"/>
    </source>
</evidence>
<comment type="caution">
    <text evidence="3">The sequence shown here is derived from an EMBL/GenBank/DDBJ whole genome shotgun (WGS) entry which is preliminary data.</text>
</comment>
<dbReference type="AlphaFoldDB" id="A0A9X2FJK6"/>
<gene>
    <name evidence="3" type="ORF">NG895_25780</name>
</gene>
<evidence type="ECO:0000313" key="3">
    <source>
        <dbReference type="EMBL" id="MCO6047326.1"/>
    </source>
</evidence>
<keyword evidence="2" id="KW-1133">Transmembrane helix</keyword>
<feature type="transmembrane region" description="Helical" evidence="2">
    <location>
        <begin position="414"/>
        <end position="435"/>
    </location>
</feature>
<proteinExistence type="predicted"/>
<feature type="transmembrane region" description="Helical" evidence="2">
    <location>
        <begin position="455"/>
        <end position="476"/>
    </location>
</feature>
<dbReference type="EMBL" id="JAMXLR010000091">
    <property type="protein sequence ID" value="MCO6047326.1"/>
    <property type="molecule type" value="Genomic_DNA"/>
</dbReference>
<protein>
    <recommendedName>
        <fullName evidence="5">J domain-containing protein</fullName>
    </recommendedName>
</protein>
<dbReference type="InterPro" id="IPR036869">
    <property type="entry name" value="J_dom_sf"/>
</dbReference>
<keyword evidence="2" id="KW-0812">Transmembrane</keyword>
<accession>A0A9X2FJK6</accession>
<keyword evidence="4" id="KW-1185">Reference proteome</keyword>